<evidence type="ECO:0000313" key="7">
    <source>
        <dbReference type="EMBL" id="CZQ25138.1"/>
    </source>
</evidence>
<proteinExistence type="predicted"/>
<feature type="transmembrane region" description="Helical" evidence="5">
    <location>
        <begin position="97"/>
        <end position="115"/>
    </location>
</feature>
<feature type="transmembrane region" description="Helical" evidence="5">
    <location>
        <begin position="182"/>
        <end position="201"/>
    </location>
</feature>
<keyword evidence="4 5" id="KW-0472">Membrane</keyword>
<sequence length="443" mass="49791">MNKRIDFLPICYFFLFISLMVNGRLRLDPTAPFHFGGAEYAISPFDIPLVGIFIFSLLSTLWKKTNYFIKFDSLDISLIIYLTVLFITTVFSQSLDFSIYELVRQFKLFLLYICARTFFSKQSGLTTLIVSISFIVFIQGVVGYFQYFTGQTISGLNAEVSDLNEIASGVYRVAGTFGHPGILSQFLNSILGVLLVASFNYKGYKKNIILIFYMLGGIIILTSLARTGIAMFGVILFLTILLNAKLNAYKLGRLKKVLLVMGPILICLGLLIAFFDVILLRFTTAQDVSLNIRFYLADIAFNMIENNPLTGVGLNAFTTVMKHYDHTGVSGYFMFPVHNIYLLIASETGLIGLISFLLVMCVFLFSGVRIVRKGRVLLARQLAFCAISGLVVIYLSGLLGWSWRLDCLQVIFYILLGLVAAARKIEGENKNEEYYNHTIHSNK</sequence>
<dbReference type="InterPro" id="IPR007016">
    <property type="entry name" value="O-antigen_ligase-rel_domated"/>
</dbReference>
<feature type="transmembrane region" description="Helical" evidence="5">
    <location>
        <begin position="45"/>
        <end position="62"/>
    </location>
</feature>
<organism evidence="7">
    <name type="scientific">Klebsiella pneumoniae</name>
    <dbReference type="NCBI Taxonomy" id="573"/>
    <lineage>
        <taxon>Bacteria</taxon>
        <taxon>Pseudomonadati</taxon>
        <taxon>Pseudomonadota</taxon>
        <taxon>Gammaproteobacteria</taxon>
        <taxon>Enterobacterales</taxon>
        <taxon>Enterobacteriaceae</taxon>
        <taxon>Klebsiella/Raoultella group</taxon>
        <taxon>Klebsiella</taxon>
        <taxon>Klebsiella pneumoniae complex</taxon>
    </lineage>
</organism>
<feature type="transmembrane region" description="Helical" evidence="5">
    <location>
        <begin position="258"/>
        <end position="280"/>
    </location>
</feature>
<accession>A0A193SEY1</accession>
<name>A0A193SEY1_KLEPN</name>
<dbReference type="GO" id="GO:0016020">
    <property type="term" value="C:membrane"/>
    <property type="evidence" value="ECO:0007669"/>
    <property type="project" value="UniProtKB-SubCell"/>
</dbReference>
<dbReference type="PANTHER" id="PTHR37422">
    <property type="entry name" value="TEICHURONIC ACID BIOSYNTHESIS PROTEIN TUAE"/>
    <property type="match status" value="1"/>
</dbReference>
<reference evidence="7" key="1">
    <citation type="submission" date="2016-02" db="EMBL/GenBank/DDBJ databases">
        <authorList>
            <person name="Wen L."/>
            <person name="He K."/>
            <person name="Yang H."/>
        </authorList>
    </citation>
    <scope>NUCLEOTIDE SEQUENCE</scope>
    <source>
        <strain evidence="7">AKPRH074763</strain>
    </source>
</reference>
<evidence type="ECO:0000256" key="3">
    <source>
        <dbReference type="ARBA" id="ARBA00022989"/>
    </source>
</evidence>
<evidence type="ECO:0000259" key="6">
    <source>
        <dbReference type="Pfam" id="PF04932"/>
    </source>
</evidence>
<comment type="subcellular location">
    <subcellularLocation>
        <location evidence="1">Membrane</location>
        <topology evidence="1">Multi-pass membrane protein</topology>
    </subcellularLocation>
</comment>
<evidence type="ECO:0000256" key="4">
    <source>
        <dbReference type="ARBA" id="ARBA00023136"/>
    </source>
</evidence>
<evidence type="ECO:0000256" key="1">
    <source>
        <dbReference type="ARBA" id="ARBA00004141"/>
    </source>
</evidence>
<dbReference type="EMBL" id="LT174590">
    <property type="protein sequence ID" value="CZQ25138.1"/>
    <property type="molecule type" value="Genomic_DNA"/>
</dbReference>
<protein>
    <submittedName>
        <fullName evidence="7">Repeat unit polymerase</fullName>
    </submittedName>
</protein>
<feature type="transmembrane region" description="Helical" evidence="5">
    <location>
        <begin position="377"/>
        <end position="395"/>
    </location>
</feature>
<feature type="transmembrane region" description="Helical" evidence="5">
    <location>
        <begin position="7"/>
        <end position="25"/>
    </location>
</feature>
<reference evidence="7" key="2">
    <citation type="submission" date="2016-06" db="EMBL/GenBank/DDBJ databases">
        <title>Towards a vaccine: An investigation of Klebsiella pneumoniae surface antigens.</title>
        <authorList>
            <person name="Follador R."/>
            <person name="Heinz E."/>
            <person name="Wyres K.L."/>
            <person name="Ellington M.J."/>
            <person name="Kowarik M."/>
            <person name="Holt K.E."/>
            <person name="Thomson N.R."/>
        </authorList>
    </citation>
    <scope>NUCLEOTIDE SEQUENCE</scope>
    <source>
        <strain evidence="7">AKPRH074763</strain>
    </source>
</reference>
<feature type="transmembrane region" description="Helical" evidence="5">
    <location>
        <begin position="74"/>
        <end position="91"/>
    </location>
</feature>
<keyword evidence="2 5" id="KW-0812">Transmembrane</keyword>
<feature type="transmembrane region" description="Helical" evidence="5">
    <location>
        <begin position="127"/>
        <end position="147"/>
    </location>
</feature>
<evidence type="ECO:0000256" key="2">
    <source>
        <dbReference type="ARBA" id="ARBA00022692"/>
    </source>
</evidence>
<gene>
    <name evidence="7" type="primary">wzy</name>
</gene>
<dbReference type="RefSeq" id="WP_078405609.1">
    <property type="nucleotide sequence ID" value="NZ_CAYACU010000009.1"/>
</dbReference>
<feature type="transmembrane region" description="Helical" evidence="5">
    <location>
        <begin position="340"/>
        <end position="365"/>
    </location>
</feature>
<dbReference type="InterPro" id="IPR051533">
    <property type="entry name" value="WaaL-like"/>
</dbReference>
<keyword evidence="3 5" id="KW-1133">Transmembrane helix</keyword>
<dbReference type="AlphaFoldDB" id="A0A193SEY1"/>
<dbReference type="Pfam" id="PF04932">
    <property type="entry name" value="Wzy_C"/>
    <property type="match status" value="1"/>
</dbReference>
<feature type="transmembrane region" description="Helical" evidence="5">
    <location>
        <begin position="401"/>
        <end position="422"/>
    </location>
</feature>
<evidence type="ECO:0000256" key="5">
    <source>
        <dbReference type="SAM" id="Phobius"/>
    </source>
</evidence>
<feature type="domain" description="O-antigen ligase-related" evidence="6">
    <location>
        <begin position="213"/>
        <end position="357"/>
    </location>
</feature>
<dbReference type="PANTHER" id="PTHR37422:SF13">
    <property type="entry name" value="LIPOPOLYSACCHARIDE BIOSYNTHESIS PROTEIN PA4999-RELATED"/>
    <property type="match status" value="1"/>
</dbReference>
<feature type="transmembrane region" description="Helical" evidence="5">
    <location>
        <begin position="208"/>
        <end position="224"/>
    </location>
</feature>